<dbReference type="EMBL" id="KE346372">
    <property type="protein sequence ID" value="KJE96887.1"/>
    <property type="molecule type" value="Genomic_DNA"/>
</dbReference>
<gene>
    <name evidence="1" type="ORF">CAOG_007139</name>
</gene>
<accession>A0A0D2VYR4</accession>
<evidence type="ECO:0000313" key="2">
    <source>
        <dbReference type="Proteomes" id="UP000008743"/>
    </source>
</evidence>
<organism evidence="1 2">
    <name type="scientific">Capsaspora owczarzaki (strain ATCC 30864)</name>
    <dbReference type="NCBI Taxonomy" id="595528"/>
    <lineage>
        <taxon>Eukaryota</taxon>
        <taxon>Filasterea</taxon>
        <taxon>Capsaspora</taxon>
    </lineage>
</organism>
<dbReference type="AlphaFoldDB" id="A0A0D2VYR4"/>
<keyword evidence="2" id="KW-1185">Reference proteome</keyword>
<proteinExistence type="predicted"/>
<evidence type="ECO:0000313" key="1">
    <source>
        <dbReference type="EMBL" id="KJE96887.1"/>
    </source>
</evidence>
<dbReference type="RefSeq" id="XP_004343863.1">
    <property type="nucleotide sequence ID" value="XM_004343813.1"/>
</dbReference>
<reference evidence="2" key="1">
    <citation type="submission" date="2011-02" db="EMBL/GenBank/DDBJ databases">
        <title>The Genome Sequence of Capsaspora owczarzaki ATCC 30864.</title>
        <authorList>
            <person name="Russ C."/>
            <person name="Cuomo C."/>
            <person name="Burger G."/>
            <person name="Gray M.W."/>
            <person name="Holland P.W.H."/>
            <person name="King N."/>
            <person name="Lang F.B.F."/>
            <person name="Roger A.J."/>
            <person name="Ruiz-Trillo I."/>
            <person name="Young S.K."/>
            <person name="Zeng Q."/>
            <person name="Gargeya S."/>
            <person name="Alvarado L."/>
            <person name="Berlin A."/>
            <person name="Chapman S.B."/>
            <person name="Chen Z."/>
            <person name="Freedman E."/>
            <person name="Gellesch M."/>
            <person name="Goldberg J."/>
            <person name="Griggs A."/>
            <person name="Gujja S."/>
            <person name="Heilman E."/>
            <person name="Heiman D."/>
            <person name="Howarth C."/>
            <person name="Mehta T."/>
            <person name="Neiman D."/>
            <person name="Pearson M."/>
            <person name="Roberts A."/>
            <person name="Saif S."/>
            <person name="Shea T."/>
            <person name="Shenoy N."/>
            <person name="Sisk P."/>
            <person name="Stolte C."/>
            <person name="Sykes S."/>
            <person name="White J."/>
            <person name="Yandava C."/>
            <person name="Haas B."/>
            <person name="Nusbaum C."/>
            <person name="Birren B."/>
        </authorList>
    </citation>
    <scope>NUCLEOTIDE SEQUENCE</scope>
    <source>
        <strain evidence="2">ATCC 30864</strain>
    </source>
</reference>
<protein>
    <submittedName>
        <fullName evidence="1">Uncharacterized protein</fullName>
    </submittedName>
</protein>
<sequence>MGGESVPRGFLKSETFSSMINFLEHPPNDVRSPNSLNTQARIIRVCRTLTVIETWHHVPPEVSERIVHACASLCSVLAVRPIAMQCVETILRFTQTVKLAIDKKYPSVSFKIALQGLFMRAAYGSADRTNLRALMTSLRVRIPPDLPAREPLDMDDPCDH</sequence>
<name>A0A0D2VYR4_CAPO3</name>
<dbReference type="Proteomes" id="UP000008743">
    <property type="component" value="Unassembled WGS sequence"/>
</dbReference>
<dbReference type="InParanoid" id="A0A0D2VYR4"/>